<proteinExistence type="predicted"/>
<protein>
    <submittedName>
        <fullName evidence="1">Uncharacterized protein</fullName>
    </submittedName>
</protein>
<gene>
    <name evidence="1" type="primary">Contig2994.g3201</name>
    <name evidence="1" type="ORF">STYLEM_3672</name>
</gene>
<dbReference type="EMBL" id="CCKQ01003559">
    <property type="protein sequence ID" value="CDW74690.1"/>
    <property type="molecule type" value="Genomic_DNA"/>
</dbReference>
<dbReference type="InParanoid" id="A0A077ZXQ3"/>
<dbReference type="AlphaFoldDB" id="A0A077ZXQ3"/>
<accession>A0A077ZXQ3</accession>
<evidence type="ECO:0000313" key="2">
    <source>
        <dbReference type="Proteomes" id="UP000039865"/>
    </source>
</evidence>
<dbReference type="Proteomes" id="UP000039865">
    <property type="component" value="Unassembled WGS sequence"/>
</dbReference>
<sequence length="110" mass="12836">MNIVDAMCSFLQEKVQYLQNDGTFQPLENLLFLLIKSCLSAMRITSLTLSRQNNMHQSKSLKQRITMNRIHIENERATCLKQSEAINQIQDAEKYRWVSRDPSEIDKGDM</sequence>
<reference evidence="1 2" key="1">
    <citation type="submission" date="2014-06" db="EMBL/GenBank/DDBJ databases">
        <authorList>
            <person name="Swart Estienne"/>
        </authorList>
    </citation>
    <scope>NUCLEOTIDE SEQUENCE [LARGE SCALE GENOMIC DNA]</scope>
    <source>
        <strain evidence="1 2">130c</strain>
    </source>
</reference>
<organism evidence="1 2">
    <name type="scientific">Stylonychia lemnae</name>
    <name type="common">Ciliate</name>
    <dbReference type="NCBI Taxonomy" id="5949"/>
    <lineage>
        <taxon>Eukaryota</taxon>
        <taxon>Sar</taxon>
        <taxon>Alveolata</taxon>
        <taxon>Ciliophora</taxon>
        <taxon>Intramacronucleata</taxon>
        <taxon>Spirotrichea</taxon>
        <taxon>Stichotrichia</taxon>
        <taxon>Sporadotrichida</taxon>
        <taxon>Oxytrichidae</taxon>
        <taxon>Stylonychinae</taxon>
        <taxon>Stylonychia</taxon>
    </lineage>
</organism>
<keyword evidence="2" id="KW-1185">Reference proteome</keyword>
<name>A0A077ZXQ3_STYLE</name>
<evidence type="ECO:0000313" key="1">
    <source>
        <dbReference type="EMBL" id="CDW74690.1"/>
    </source>
</evidence>